<evidence type="ECO:0000313" key="4">
    <source>
        <dbReference type="EMBL" id="QDV87007.1"/>
    </source>
</evidence>
<dbReference type="EMBL" id="CP036432">
    <property type="protein sequence ID" value="QDV86929.1"/>
    <property type="molecule type" value="Genomic_DNA"/>
</dbReference>
<proteinExistence type="predicted"/>
<reference evidence="3 5" key="1">
    <citation type="submission" date="2019-02" db="EMBL/GenBank/DDBJ databases">
        <title>Deep-cultivation of Planctomycetes and their phenomic and genomic characterization uncovers novel biology.</title>
        <authorList>
            <person name="Wiegand S."/>
            <person name="Jogler M."/>
            <person name="Boedeker C."/>
            <person name="Pinto D."/>
            <person name="Vollmers J."/>
            <person name="Rivas-Marin E."/>
            <person name="Kohn T."/>
            <person name="Peeters S.H."/>
            <person name="Heuer A."/>
            <person name="Rast P."/>
            <person name="Oberbeckmann S."/>
            <person name="Bunk B."/>
            <person name="Jeske O."/>
            <person name="Meyerdierks A."/>
            <person name="Storesund J.E."/>
            <person name="Kallscheuer N."/>
            <person name="Luecker S."/>
            <person name="Lage O.M."/>
            <person name="Pohl T."/>
            <person name="Merkel B.J."/>
            <person name="Hornburger P."/>
            <person name="Mueller R.-W."/>
            <person name="Bruemmer F."/>
            <person name="Labrenz M."/>
            <person name="Spormann A.M."/>
            <person name="Op den Camp H."/>
            <person name="Overmann J."/>
            <person name="Amann R."/>
            <person name="Jetten M.S.M."/>
            <person name="Mascher T."/>
            <person name="Medema M.H."/>
            <person name="Devos D.P."/>
            <person name="Kaster A.-K."/>
            <person name="Ovreas L."/>
            <person name="Rohde M."/>
            <person name="Galperin M.Y."/>
            <person name="Jogler C."/>
        </authorList>
    </citation>
    <scope>NUCLEOTIDE SEQUENCE [LARGE SCALE GENOMIC DNA]</scope>
    <source>
        <strain evidence="3 5">TBK1r</strain>
    </source>
</reference>
<evidence type="ECO:0000259" key="2">
    <source>
        <dbReference type="Pfam" id="PF20441"/>
    </source>
</evidence>
<dbReference type="Proteomes" id="UP000318081">
    <property type="component" value="Chromosome"/>
</dbReference>
<organism evidence="3 5">
    <name type="scientific">Stieleria magnilauensis</name>
    <dbReference type="NCBI Taxonomy" id="2527963"/>
    <lineage>
        <taxon>Bacteria</taxon>
        <taxon>Pseudomonadati</taxon>
        <taxon>Planctomycetota</taxon>
        <taxon>Planctomycetia</taxon>
        <taxon>Pirellulales</taxon>
        <taxon>Pirellulaceae</taxon>
        <taxon>Stieleria</taxon>
    </lineage>
</organism>
<evidence type="ECO:0000259" key="1">
    <source>
        <dbReference type="Pfam" id="PF03354"/>
    </source>
</evidence>
<name>A0ABX5XY57_9BACT</name>
<feature type="domain" description="Terminase large subunit-like endonuclease" evidence="2">
    <location>
        <begin position="307"/>
        <end position="408"/>
    </location>
</feature>
<dbReference type="InterPro" id="IPR046462">
    <property type="entry name" value="TerL_nuclease"/>
</dbReference>
<dbReference type="Pfam" id="PF20441">
    <property type="entry name" value="TerL_nuclease"/>
    <property type="match status" value="2"/>
</dbReference>
<feature type="domain" description="Terminase large subunit-like endonuclease" evidence="2">
    <location>
        <begin position="451"/>
        <end position="582"/>
    </location>
</feature>
<dbReference type="InterPro" id="IPR046461">
    <property type="entry name" value="TerL_ATPase"/>
</dbReference>
<dbReference type="EMBL" id="CP036432">
    <property type="protein sequence ID" value="QDV87007.1"/>
    <property type="molecule type" value="Genomic_DNA"/>
</dbReference>
<dbReference type="Gene3D" id="3.40.50.300">
    <property type="entry name" value="P-loop containing nucleotide triphosphate hydrolases"/>
    <property type="match status" value="1"/>
</dbReference>
<accession>A0ABX5XY57</accession>
<sequence length="598" mass="67072">MEAPKQQVQRYIDGVLDGSIVTGRRVRQAVERHVYDLEHAHTRGHYFDEQKASLAIMWFPACLRHVEGEWADKPVELTDNQAFIVWCLMGWRRADGCRRFRHAYITCGRKWGKSTVAAGIGLLLLTCDDPLEKGAQIYCAATKEDQAKIVHGLAKAMADGSPEVRKQVTVLAKSIVTKKGAYQPNSFFKPLGSDSRTSDGFNVHAAVLDEIHEWGTHHKGLWDKLNTAHGSRRQPLIITITTAGDDQSKLWIEVDTLSCRVLDGYKLDNPPGDHRFCFIARLDEKRPCDCGAIKGCPKCEGTGEIPEDDPFDEKNWAKANPNYPVTPKREFMQEQADDAQLSPAGLHVFKRYHCNVLVSSLEKAIHDETWRAAQGEFSDWSDADAICGAWDMGGQDDLAALGFCARFDTGEDEIDTKTGEPTGRPLYRYEVDSVGFINTSAERDLSKEPWSDWVDQKLLRVSSMEINEMRQEVIREYQDNQIRSWAYDPANSRDFAQSLEPEGIETVKFFQNAGMWTEPITKFLADLKLGRVRHEGNGLLTWAAGNMVLVNGKRSAGYFCIPDKANSPDKIDPIVAVIMAYRLASIAPPGTKGKLFIT</sequence>
<dbReference type="PANTHER" id="PTHR41287:SF1">
    <property type="entry name" value="PROTEIN YMFN"/>
    <property type="match status" value="1"/>
</dbReference>
<dbReference type="InterPro" id="IPR005021">
    <property type="entry name" value="Terminase_largesu-like"/>
</dbReference>
<evidence type="ECO:0000313" key="3">
    <source>
        <dbReference type="EMBL" id="QDV86929.1"/>
    </source>
</evidence>
<evidence type="ECO:0000313" key="5">
    <source>
        <dbReference type="Proteomes" id="UP000318081"/>
    </source>
</evidence>
<dbReference type="Pfam" id="PF03354">
    <property type="entry name" value="TerL_ATPase"/>
    <property type="match status" value="1"/>
</dbReference>
<dbReference type="RefSeq" id="WP_419580487.1">
    <property type="nucleotide sequence ID" value="NZ_CP036432.1"/>
</dbReference>
<dbReference type="InterPro" id="IPR027417">
    <property type="entry name" value="P-loop_NTPase"/>
</dbReference>
<protein>
    <submittedName>
        <fullName evidence="3">Phage Terminase</fullName>
    </submittedName>
</protein>
<feature type="domain" description="Terminase large subunit-like ATPase" evidence="1">
    <location>
        <begin position="81"/>
        <end position="248"/>
    </location>
</feature>
<keyword evidence="5" id="KW-1185">Reference proteome</keyword>
<gene>
    <name evidence="3" type="ORF">TBK1r_59560</name>
    <name evidence="4" type="ORF">TBK1r_60340</name>
</gene>
<dbReference type="PANTHER" id="PTHR41287">
    <property type="match status" value="1"/>
</dbReference>